<dbReference type="AlphaFoldDB" id="A0A427Y380"/>
<dbReference type="SUPFAM" id="SSF47954">
    <property type="entry name" value="Cyclin-like"/>
    <property type="match status" value="1"/>
</dbReference>
<comment type="caution">
    <text evidence="2">The sequence shown here is derived from an EMBL/GenBank/DDBJ whole genome shotgun (WGS) entry which is preliminary data.</text>
</comment>
<dbReference type="Gene3D" id="1.10.472.10">
    <property type="entry name" value="Cyclin-like"/>
    <property type="match status" value="1"/>
</dbReference>
<dbReference type="InterPro" id="IPR036915">
    <property type="entry name" value="Cyclin-like_sf"/>
</dbReference>
<dbReference type="PANTHER" id="PTHR15615:SF27">
    <property type="entry name" value="PHO85 CYCLIN CLG1"/>
    <property type="match status" value="1"/>
</dbReference>
<dbReference type="PANTHER" id="PTHR15615">
    <property type="match status" value="1"/>
</dbReference>
<sequence length="738" mass="79952">MTATYFAYSSELPPTTPPQSTYLDGASIVRTDVVGEDVLLSSSSHALDIDPTMAFCNPPSSSSYSCAQLLAPAVLPPPCYASPSSSIHRAFKPLSLRPTVEAATSELPPSSAMLPGDVPKAVQMDMNMAATGSMAATAGIHTPLAQYAASMAVWLWFGDHKPVSPVPDSPMSTMSSLPHDPFEIPRHPASSVNPFQVHPSPQFTQFVSQLLQITMVSHSVTLVALLYIYRLKTRNSIAAGPGTEQRPFIASLILSNKYLDDNTYTNKTWAELTGLPVSEITKMEAEFLKGLNYDLAVHHSQYLQWRSLLDGFIFSRDAIRTRASQPQVFGPPQSILYTPNTAIVPSQPSDLASLSLYRARSASPPCHSPPRAHRSHYPYLSPENPKKRTAVDAFAEPTTSSAGVYESMRRPARKANFVEPVVPTYPSIPVPVPTHSQPQLVSYPSTSSLTRSTSLNRQIARLPGEGVHGRRGSAGNIYSVEPEMDLRHAATTHAAQMHEYMTGGTSVVGQEYEGYSSLVAPYDRSSQLQMVPPEHLVFYTLAAEPHPGQDGAPRKAILRYQDPSHPFVYPEVIAEPTYPASEIKTTPIPDPTFSYGYAFDSVSSLSTTSLTPDQRTGYLPSASGYAYDVSSDTSPYVPYSAPGSGYTGTSSMNAHSAAQGLGIVYPAAAAAEPEPAQFANNGPPGYAYDPHTNAWANRWSTGSEEMLGGYQPDEAGAQMWRTRSEWSSPMPTYDGWRG</sequence>
<keyword evidence="3" id="KW-1185">Reference proteome</keyword>
<dbReference type="STRING" id="1890683.A0A427Y380"/>
<dbReference type="CDD" id="cd20557">
    <property type="entry name" value="CYCLIN_ScPCL1-like"/>
    <property type="match status" value="1"/>
</dbReference>
<evidence type="ECO:0000313" key="2">
    <source>
        <dbReference type="EMBL" id="RSH85574.1"/>
    </source>
</evidence>
<protein>
    <recommendedName>
        <fullName evidence="4">Cyclin N-terminal domain-containing protein</fullName>
    </recommendedName>
</protein>
<evidence type="ECO:0000256" key="1">
    <source>
        <dbReference type="SAM" id="MobiDB-lite"/>
    </source>
</evidence>
<accession>A0A427Y380</accession>
<dbReference type="OrthoDB" id="244495at2759"/>
<dbReference type="GO" id="GO:0000307">
    <property type="term" value="C:cyclin-dependent protein kinase holoenzyme complex"/>
    <property type="evidence" value="ECO:0007669"/>
    <property type="project" value="TreeGrafter"/>
</dbReference>
<organism evidence="2 3">
    <name type="scientific">Saitozyma podzolica</name>
    <dbReference type="NCBI Taxonomy" id="1890683"/>
    <lineage>
        <taxon>Eukaryota</taxon>
        <taxon>Fungi</taxon>
        <taxon>Dikarya</taxon>
        <taxon>Basidiomycota</taxon>
        <taxon>Agaricomycotina</taxon>
        <taxon>Tremellomycetes</taxon>
        <taxon>Tremellales</taxon>
        <taxon>Trimorphomycetaceae</taxon>
        <taxon>Saitozyma</taxon>
    </lineage>
</organism>
<gene>
    <name evidence="2" type="ORF">EHS25_003713</name>
</gene>
<dbReference type="Proteomes" id="UP000279259">
    <property type="component" value="Unassembled WGS sequence"/>
</dbReference>
<reference evidence="2 3" key="1">
    <citation type="submission" date="2018-11" db="EMBL/GenBank/DDBJ databases">
        <title>Genome sequence of Saitozyma podzolica DSM 27192.</title>
        <authorList>
            <person name="Aliyu H."/>
            <person name="Gorte O."/>
            <person name="Ochsenreither K."/>
        </authorList>
    </citation>
    <scope>NUCLEOTIDE SEQUENCE [LARGE SCALE GENOMIC DNA]</scope>
    <source>
        <strain evidence="2 3">DSM 27192</strain>
    </source>
</reference>
<dbReference type="InterPro" id="IPR013922">
    <property type="entry name" value="Cyclin_PHO80-like"/>
</dbReference>
<feature type="region of interest" description="Disordered" evidence="1">
    <location>
        <begin position="362"/>
        <end position="385"/>
    </location>
</feature>
<name>A0A427Y380_9TREE</name>
<dbReference type="EMBL" id="RSCD01000019">
    <property type="protein sequence ID" value="RSH85574.1"/>
    <property type="molecule type" value="Genomic_DNA"/>
</dbReference>
<evidence type="ECO:0000313" key="3">
    <source>
        <dbReference type="Proteomes" id="UP000279259"/>
    </source>
</evidence>
<dbReference type="GO" id="GO:0016538">
    <property type="term" value="F:cyclin-dependent protein serine/threonine kinase regulator activity"/>
    <property type="evidence" value="ECO:0007669"/>
    <property type="project" value="TreeGrafter"/>
</dbReference>
<dbReference type="GO" id="GO:0005634">
    <property type="term" value="C:nucleus"/>
    <property type="evidence" value="ECO:0007669"/>
    <property type="project" value="TreeGrafter"/>
</dbReference>
<dbReference type="Pfam" id="PF08613">
    <property type="entry name" value="Cyclin"/>
    <property type="match status" value="1"/>
</dbReference>
<evidence type="ECO:0008006" key="4">
    <source>
        <dbReference type="Google" id="ProtNLM"/>
    </source>
</evidence>
<proteinExistence type="predicted"/>
<dbReference type="GO" id="GO:0019901">
    <property type="term" value="F:protein kinase binding"/>
    <property type="evidence" value="ECO:0007669"/>
    <property type="project" value="InterPro"/>
</dbReference>